<evidence type="ECO:0008006" key="2">
    <source>
        <dbReference type="Google" id="ProtNLM"/>
    </source>
</evidence>
<proteinExistence type="predicted"/>
<sequence length="298" mass="35144">MSKEGRLLWYTQKGMYNFEDAYARLNDGIVTGKRRKEYHMFYTEWKREEINDMLAATGFESDKTFKMSQVSGGNQAYVFNPKRPIIMNRSLILNERLRTEMGSELSLITRQAWRRGETYETLVPNETHQLEVVNLLEVYARELDEIPAGGSDRSTRNLNASKYHWLIFNVLSFIFRNRLKRPQMEEDMADETQKVDITFSNRDDIGFFNQLHERYEIKCPNIMIECKNYTDDIANPEFHQIQSRLNKRTGLFGMIICRDIDDVELALKRSKHISHSDDKIVITITDPEIKDLISYKLE</sequence>
<dbReference type="AlphaFoldDB" id="X0UT93"/>
<comment type="caution">
    <text evidence="1">The sequence shown here is derived from an EMBL/GenBank/DDBJ whole genome shotgun (WGS) entry which is preliminary data.</text>
</comment>
<organism evidence="1">
    <name type="scientific">marine sediment metagenome</name>
    <dbReference type="NCBI Taxonomy" id="412755"/>
    <lineage>
        <taxon>unclassified sequences</taxon>
        <taxon>metagenomes</taxon>
        <taxon>ecological metagenomes</taxon>
    </lineage>
</organism>
<dbReference type="EMBL" id="BARS01010271">
    <property type="protein sequence ID" value="GAF91690.1"/>
    <property type="molecule type" value="Genomic_DNA"/>
</dbReference>
<evidence type="ECO:0000313" key="1">
    <source>
        <dbReference type="EMBL" id="GAF91690.1"/>
    </source>
</evidence>
<reference evidence="1" key="1">
    <citation type="journal article" date="2014" name="Front. Microbiol.">
        <title>High frequency of phylogenetically diverse reductive dehalogenase-homologous genes in deep subseafloor sedimentary metagenomes.</title>
        <authorList>
            <person name="Kawai M."/>
            <person name="Futagami T."/>
            <person name="Toyoda A."/>
            <person name="Takaki Y."/>
            <person name="Nishi S."/>
            <person name="Hori S."/>
            <person name="Arai W."/>
            <person name="Tsubouchi T."/>
            <person name="Morono Y."/>
            <person name="Uchiyama I."/>
            <person name="Ito T."/>
            <person name="Fujiyama A."/>
            <person name="Inagaki F."/>
            <person name="Takami H."/>
        </authorList>
    </citation>
    <scope>NUCLEOTIDE SEQUENCE</scope>
    <source>
        <strain evidence="1">Expedition CK06-06</strain>
    </source>
</reference>
<protein>
    <recommendedName>
        <fullName evidence="2">Restriction endonuclease type IV Mrr domain-containing protein</fullName>
    </recommendedName>
</protein>
<feature type="non-terminal residue" evidence="1">
    <location>
        <position position="298"/>
    </location>
</feature>
<name>X0UT93_9ZZZZ</name>
<accession>X0UT93</accession>
<gene>
    <name evidence="1" type="ORF">S01H1_19086</name>
</gene>